<dbReference type="PROSITE" id="PS51783">
    <property type="entry name" value="PH_BEACH"/>
    <property type="match status" value="1"/>
</dbReference>
<dbReference type="Gene3D" id="2.30.29.30">
    <property type="entry name" value="Pleckstrin-homology domain (PH domain)/Phosphotyrosine-binding domain (PTB)"/>
    <property type="match status" value="1"/>
</dbReference>
<evidence type="ECO:0000259" key="1">
    <source>
        <dbReference type="PROSITE" id="PS50197"/>
    </source>
</evidence>
<dbReference type="SUPFAM" id="SSF50729">
    <property type="entry name" value="PH domain-like"/>
    <property type="match status" value="1"/>
</dbReference>
<protein>
    <recommendedName>
        <fullName evidence="5">BEACH domain-containing protein</fullName>
    </recommendedName>
</protein>
<dbReference type="EMBL" id="JAPFFF010000005">
    <property type="protein sequence ID" value="KAK8890345.1"/>
    <property type="molecule type" value="Genomic_DNA"/>
</dbReference>
<dbReference type="CDD" id="cd06071">
    <property type="entry name" value="Beach"/>
    <property type="match status" value="1"/>
</dbReference>
<evidence type="ECO:0000313" key="3">
    <source>
        <dbReference type="EMBL" id="KAK8890345.1"/>
    </source>
</evidence>
<dbReference type="InterPro" id="IPR000409">
    <property type="entry name" value="BEACH_dom"/>
</dbReference>
<reference evidence="3 4" key="1">
    <citation type="submission" date="2024-04" db="EMBL/GenBank/DDBJ databases">
        <title>Tritrichomonas musculus Genome.</title>
        <authorList>
            <person name="Alves-Ferreira E."/>
            <person name="Grigg M."/>
            <person name="Lorenzi H."/>
            <person name="Galac M."/>
        </authorList>
    </citation>
    <scope>NUCLEOTIDE SEQUENCE [LARGE SCALE GENOMIC DNA]</scope>
    <source>
        <strain evidence="3 4">EAF2021</strain>
    </source>
</reference>
<evidence type="ECO:0008006" key="5">
    <source>
        <dbReference type="Google" id="ProtNLM"/>
    </source>
</evidence>
<dbReference type="InterPro" id="IPR013320">
    <property type="entry name" value="ConA-like_dom_sf"/>
</dbReference>
<organism evidence="3 4">
    <name type="scientific">Tritrichomonas musculus</name>
    <dbReference type="NCBI Taxonomy" id="1915356"/>
    <lineage>
        <taxon>Eukaryota</taxon>
        <taxon>Metamonada</taxon>
        <taxon>Parabasalia</taxon>
        <taxon>Tritrichomonadida</taxon>
        <taxon>Tritrichomonadidae</taxon>
        <taxon>Tritrichomonas</taxon>
    </lineage>
</organism>
<sequence>MNLELLPSNELFISIIQLKQPYVSFETNVPNNVISIIHDITQKINSQPIDLKALRKILPKDGSDVFKIGLEYINFSIDYSLDLVQTLAIVNFSDDESKYAVSYLSLYIFLQFMSTKNFNDTALTYIFQMLNKQARTKDTKQLIVSSFIILFEEYIDSNFLDSSESVLKIIFDFYSQNLDLPKQSYFVLGKTALKLFIIQESSVSPSEIEFFSFIDMIAIERSTFFPNEVIETCIKCMSISLGQLDLFSTKFFTHFTDRLSTKFSSKYFEIFPLALSSVIMEKPPLTQIDIDSIEDSSSEYEIINEKNSIKPSSSKSGIEKEIDFETSFVLPENHPITDFIQIDVLHRVDLIVKATEQIPELIKILVDHFTPVLKKMNNSPYIFDLLAIIFEITSHFLPVYDVSSLFDAINESPLFNQKINILSNLESYRILSSFRSASFDFCCRNDFLSEFINNNVKKPFILAEYIQRIIQTDFVLGDKQKTAIVKSLINAELQFQKLLFDNKGIQIARATIFVLLSRFLTNQTFSIKFFNDDWFCTVFILSFLFEKSLQSFVLSSSRQNLIIDEGKSPKVIRNYANAIEIASASLPSEDSLDLINKVVSMLIDVASAKPSMIEPLMVIREKIAKTLSILANLIKNSEENVKNTVLFKKSEDFFAKSIQFFTQISSSHFKTSATFVSAFESIGEALYSTSIPEQFFGKVVQLISGSLTPSFESNFIVREPKFVPFFLKFFRKNSVKYIESLSFMNKLCEFSRENCILCHKEKVDSYLVDVLVSMKEKYDSKSKFDDDIIEKILSLLCSIVSVVSSVSFVHQCFSLFTPVWSNKVKSISLLQPKFINTISQIINKTGNNPSASFPLLSNGSRIQFSLDQSLISKGFSFVFWICIDSLEPQYMPQILTISDNVNQKITLFLKSNNLMFQIKTKKTSSTGIFEKCIPLRSWSYVNINFLKDETSQVTDDVFISINQKNVKDLYYPKINLNNGQIKFTIGGTTEDSTDSENPALLATFGLFQLLEIAEINFINELGPKLKEIPISMTKINITDDDDNVSIDNKLLIMIRTTNLNNQLKLDFVSTDSNPRNFGHVDMNSFNFIPSEVIKKQNPSFTNVLLSSVKVDNLIPLFSQHDLNYVNGESYSPQCEELSLLVLGSVLASSIDAQYSMFESNGFEIICHLFMASNSYHYTYKLYTKFFNLYQTCSYIPLQQQIFHNMLFNFDLLMKASPANDHLMILKHWNRSLFPAALSHKIERISFKQVIIGLVSYYWNVPPQYRHYPRNDKDYKLNVDKCRKCLIDISYQVAQFYFDDDDLNALISFIVNSNDDVLLDCLLTLLKSLVLMNNNVFKNDLSLIFYLFNNEEESIIASTIDLLILMINNKVINNLNLAEMVDIIIRQISPDVASEILLQHIITLMIDGSYELLSICIYFAFILGIERLNKFIHSIQPSSLYCHHFSWSFWPIVICYHLIYDDDFNDEYALVDEILSFLFKCGFEQWINIIVMIDFVGQVLSVSSSDLKSRALLLLCDLVLKSTASFEDMKNFCLSCIQLTIRFLFFRNEAENNESLQELFCLSPFSTSTNLTSKSMSTSELNTLYNNNQPSQLPLSNMNTSISFTSLSTEMASRTNSPRSKKVTNKTKRCKINVSKIYETFHKNIQRNQIELQFGLRFDDCGDWVDIELAKSCINVFIKYASSLIANDNNYDLSNESVTGPVLVAAAFMVRQNPVHISFIRPIVQLAQNRQNDDGSNERENVNSIEHYISYIEYSVKMTKSDEFYHVRNDNRQSINLASQTLEKLKKIELKDIVSDENKLPIQLALFFETSWKKSITILAMLNDRIVLKASFLVRTHLKDAELKRKENAKKWYRLWRSLALNERAPWFDGIDEVPVRWRRDFSACHLTIPFKLKRDWLNENKLRGGHSKSENLNARESIKEEKQIDQSNFKNLKGLYDCEVIKVTGTLKGKLYIYPELLSFVAEEKTKNIFLADIQDVFLRTRIHLPTAIEIFTINGRSYFLNFLNATNTQVMHKLSKLTLPNVRHFQLDDKENFFNIGYLTEKWASRKMSNFDYLLHLNLISGRSFNDLSQYPVFPWVLADYVSEKLDLSDPRVFRDLSKPVGALNDQKRIEIEERAAQIKEAEGKSYFYSSGFLYPNLVIDYLNRIEPFTSLHDKIYNTSFDYSLSTFQSVQKIWTQIMTKINDNWELIPEFYAAPEFLSNLDDDRKSDTLLPPWSTSCFDFVYKMRKALESDFVSDHLNEWIDLIWGVKQHSAEDHNVFSPESYSDVWKSMNITSLDNVKTDDENSIESIKVSLLNMSQIPPQLFIVPHPVRQLPHRLNPNWMIFSYQTEIQNVTAAYFTKELTKLTVILMTSQMNKVHKYCITNRPKETKRKSDKKSRLSRVKSTFDIKSRFTQLFEVTVISKDIKKKFTQATLDQKFIFSFIEPSTVVFSASGSSEISFVNAATGTFSEISTPLSETRSIDASGGYFVVACRNSVVNVYKFRNSIEKVELKNASISEKTVSLTNLDFLDEKMALKEDFSVGISSSNFFQSKSISQIGSIASYRSKLPCVAISETFNLIVNGTSDGFIVISSLTRLAVENIVSLGEDAKPVLISISPSWGLIVVHTFEIKSGIVTNFLLIFNVNGKLISKTKVDFSVTCMLAFTDSSSFDHIILADSTGVLFISDIYELDFSKPLYRCHDKVINLYYCNDDSRIIAVSSNGKIFLIAHDFF</sequence>
<dbReference type="Pfam" id="PF02138">
    <property type="entry name" value="Beach"/>
    <property type="match status" value="1"/>
</dbReference>
<keyword evidence="4" id="KW-1185">Reference proteome</keyword>
<evidence type="ECO:0000259" key="2">
    <source>
        <dbReference type="PROSITE" id="PS51783"/>
    </source>
</evidence>
<feature type="domain" description="BEACH" evidence="1">
    <location>
        <begin position="2029"/>
        <end position="2314"/>
    </location>
</feature>
<dbReference type="PANTHER" id="PTHR13743">
    <property type="entry name" value="BEIGE/BEACH-RELATED"/>
    <property type="match status" value="1"/>
</dbReference>
<dbReference type="PROSITE" id="PS50197">
    <property type="entry name" value="BEACH"/>
    <property type="match status" value="1"/>
</dbReference>
<dbReference type="SUPFAM" id="SSF81837">
    <property type="entry name" value="BEACH domain"/>
    <property type="match status" value="1"/>
</dbReference>
<dbReference type="Proteomes" id="UP001470230">
    <property type="component" value="Unassembled WGS sequence"/>
</dbReference>
<dbReference type="SUPFAM" id="SSF49899">
    <property type="entry name" value="Concanavalin A-like lectins/glucanases"/>
    <property type="match status" value="1"/>
</dbReference>
<dbReference type="InterPro" id="IPR036322">
    <property type="entry name" value="WD40_repeat_dom_sf"/>
</dbReference>
<dbReference type="SMART" id="SM01026">
    <property type="entry name" value="Beach"/>
    <property type="match status" value="1"/>
</dbReference>
<dbReference type="InterPro" id="IPR036372">
    <property type="entry name" value="BEACH_dom_sf"/>
</dbReference>
<dbReference type="SUPFAM" id="SSF50978">
    <property type="entry name" value="WD40 repeat-like"/>
    <property type="match status" value="1"/>
</dbReference>
<feature type="domain" description="BEACH-type PH" evidence="2">
    <location>
        <begin position="1918"/>
        <end position="2019"/>
    </location>
</feature>
<accession>A0ABR2KK13</accession>
<dbReference type="PANTHER" id="PTHR13743:SF161">
    <property type="entry name" value="BEIGE_BEACH DOMAIN CONTAINING PROTEIN"/>
    <property type="match status" value="1"/>
</dbReference>
<comment type="caution">
    <text evidence="3">The sequence shown here is derived from an EMBL/GenBank/DDBJ whole genome shotgun (WGS) entry which is preliminary data.</text>
</comment>
<proteinExistence type="predicted"/>
<dbReference type="InterPro" id="IPR011993">
    <property type="entry name" value="PH-like_dom_sf"/>
</dbReference>
<evidence type="ECO:0000313" key="4">
    <source>
        <dbReference type="Proteomes" id="UP001470230"/>
    </source>
</evidence>
<dbReference type="InterPro" id="IPR050865">
    <property type="entry name" value="BEACH_Domain"/>
</dbReference>
<dbReference type="InterPro" id="IPR023362">
    <property type="entry name" value="PH-BEACH_dom"/>
</dbReference>
<dbReference type="Gene3D" id="1.10.1540.10">
    <property type="entry name" value="BEACH domain"/>
    <property type="match status" value="1"/>
</dbReference>
<name>A0ABR2KK13_9EUKA</name>
<gene>
    <name evidence="3" type="ORF">M9Y10_035120</name>
</gene>